<dbReference type="GO" id="GO:0005524">
    <property type="term" value="F:ATP binding"/>
    <property type="evidence" value="ECO:0007669"/>
    <property type="project" value="UniProtKB-KW"/>
</dbReference>
<comment type="caution">
    <text evidence="7">The sequence shown here is derived from an EMBL/GenBank/DDBJ whole genome shotgun (WGS) entry which is preliminary data.</text>
</comment>
<evidence type="ECO:0000313" key="8">
    <source>
        <dbReference type="Proteomes" id="UP000295142"/>
    </source>
</evidence>
<keyword evidence="2" id="KW-0378">Hydrolase</keyword>
<dbReference type="AlphaFoldDB" id="A0A4R2KMG1"/>
<dbReference type="SMART" id="SM00490">
    <property type="entry name" value="HELICc"/>
    <property type="match status" value="1"/>
</dbReference>
<dbReference type="GO" id="GO:0004386">
    <property type="term" value="F:helicase activity"/>
    <property type="evidence" value="ECO:0007669"/>
    <property type="project" value="UniProtKB-KW"/>
</dbReference>
<evidence type="ECO:0000259" key="6">
    <source>
        <dbReference type="PROSITE" id="PS51194"/>
    </source>
</evidence>
<keyword evidence="4" id="KW-0067">ATP-binding</keyword>
<dbReference type="Gene3D" id="3.40.50.300">
    <property type="entry name" value="P-loop containing nucleotide triphosphate hydrolases"/>
    <property type="match status" value="2"/>
</dbReference>
<sequence length="943" mass="103481">MADQARITAVLGPTNTGKTHYAIERMLAHRTGVIGLPLRLLAREVYDRIVALRGPSCVALVTGEERIVPDRAQYWVCTAEAMPPGTGADFLAVDEIQLCADPERGHVFTDRLLNARGQHETLFLGADTMRGAIAALVPRAQFMRRERFSDLTYTGSKKISRMPPRSAIVGFSVENVYAIAELIRRQKGGCAVVMGALSPRTRNAQVELYQNGDVDYLVATDAIGMGLNLDIKHVAFSSLSKFDGRRMRPLQPNELAQIAGRAGRHTQAGTFGVTGEARPLDPETAEAIVENRFTPLRKLQWRNSRLDFGTPERLIAALETQPGGDWLTRAREADDLGAFKTLSAIPELRGRIGDARDVKLLWDVCRIPDFRGISSGEHAGLLERIFGFLHEAGRVPDDWLARQVARIDRTDGDIDTLSKRLAYIRTWTYVAQRSGWVADEGHWRGLTRAVEDRLSDALHGVLTQRFVDRRTSVLLRRLKQKESLVAEVNDKGEVTVEGQFVGRLEGFRFRQDASASPDEARTLRQAALAALGPEFHLRADRFYNAPDTELDFTEQGGLMWGSHAVGKLVAGSDPLKPQIEPFVDEEAGAEVTEKVRRRLQHFIDRRVATLFEPLLNLQRDEALTGLTRGFAFRMVEAMGILPRDGVTAEVKQLDQDARGALRKHGIRFGQFTIFMPLLLKPAPTRLRLVLWSLHKGLDEFPESPPPGLVTIAVAEGMPQEYHTLSGYRAAGARAIRIDMLERLADMLRSEDTRGGFEAKPEMLSITGTTLEQFAHLMQGLGYTAERGERPKVKPAPAPAVDETAPPGTAADEAAADAATAGETTVDETTAAAEAETTPEATPAPEPEAGAETPAADAPPPSAAEIEVFYTFTWAPRRSGGHKPRGGDRPQGKGKPRGKPKGKPGGAPRGEKPHSFEARPPRKEKPIDPDNPFAAALMGLKNKT</sequence>
<evidence type="ECO:0000256" key="3">
    <source>
        <dbReference type="ARBA" id="ARBA00022806"/>
    </source>
</evidence>
<dbReference type="PANTHER" id="PTHR12131:SF1">
    <property type="entry name" value="ATP-DEPENDENT RNA HELICASE SUPV3L1, MITOCHONDRIAL-RELATED"/>
    <property type="match status" value="1"/>
</dbReference>
<evidence type="ECO:0000256" key="4">
    <source>
        <dbReference type="ARBA" id="ARBA00022840"/>
    </source>
</evidence>
<gene>
    <name evidence="7" type="ORF">EV655_107131</name>
</gene>
<dbReference type="PANTHER" id="PTHR12131">
    <property type="entry name" value="ATP-DEPENDENT RNA AND DNA HELICASE"/>
    <property type="match status" value="1"/>
</dbReference>
<keyword evidence="3 7" id="KW-0347">Helicase</keyword>
<dbReference type="PROSITE" id="PS51194">
    <property type="entry name" value="HELICASE_CTER"/>
    <property type="match status" value="1"/>
</dbReference>
<dbReference type="Pfam" id="PF22527">
    <property type="entry name" value="DEXQc_Suv3"/>
    <property type="match status" value="1"/>
</dbReference>
<dbReference type="InterPro" id="IPR055206">
    <property type="entry name" value="DEXQc_SUV3"/>
</dbReference>
<dbReference type="GO" id="GO:0016787">
    <property type="term" value="F:hydrolase activity"/>
    <property type="evidence" value="ECO:0007669"/>
    <property type="project" value="UniProtKB-KW"/>
</dbReference>
<name>A0A4R2KMG1_9RHOB</name>
<feature type="compositionally biased region" description="Low complexity" evidence="5">
    <location>
        <begin position="798"/>
        <end position="855"/>
    </location>
</feature>
<protein>
    <submittedName>
        <fullName evidence="7">ATP-dependent RNA helicase SUPV3L1/SUV3</fullName>
    </submittedName>
</protein>
<accession>A0A4R2KMG1</accession>
<dbReference type="RefSeq" id="WP_132544438.1">
    <property type="nucleotide sequence ID" value="NZ_SLWW01000007.1"/>
</dbReference>
<feature type="region of interest" description="Disordered" evidence="5">
    <location>
        <begin position="872"/>
        <end position="943"/>
    </location>
</feature>
<feature type="region of interest" description="Disordered" evidence="5">
    <location>
        <begin position="787"/>
        <end position="859"/>
    </location>
</feature>
<evidence type="ECO:0000256" key="5">
    <source>
        <dbReference type="SAM" id="MobiDB-lite"/>
    </source>
</evidence>
<keyword evidence="1" id="KW-0547">Nucleotide-binding</keyword>
<evidence type="ECO:0000256" key="1">
    <source>
        <dbReference type="ARBA" id="ARBA00022741"/>
    </source>
</evidence>
<feature type="domain" description="Helicase C-terminal" evidence="6">
    <location>
        <begin position="147"/>
        <end position="300"/>
    </location>
</feature>
<dbReference type="InterPro" id="IPR001650">
    <property type="entry name" value="Helicase_C-like"/>
</dbReference>
<feature type="compositionally biased region" description="Basic residues" evidence="5">
    <location>
        <begin position="891"/>
        <end position="901"/>
    </location>
</feature>
<evidence type="ECO:0000256" key="2">
    <source>
        <dbReference type="ARBA" id="ARBA00022801"/>
    </source>
</evidence>
<dbReference type="SUPFAM" id="SSF52540">
    <property type="entry name" value="P-loop containing nucleoside triphosphate hydrolases"/>
    <property type="match status" value="2"/>
</dbReference>
<feature type="compositionally biased region" description="Basic and acidic residues" evidence="5">
    <location>
        <begin position="908"/>
        <end position="927"/>
    </location>
</feature>
<reference evidence="7 8" key="1">
    <citation type="submission" date="2019-03" db="EMBL/GenBank/DDBJ databases">
        <title>Genomic Encyclopedia of Type Strains, Phase IV (KMG-IV): sequencing the most valuable type-strain genomes for metagenomic binning, comparative biology and taxonomic classification.</title>
        <authorList>
            <person name="Goeker M."/>
        </authorList>
    </citation>
    <scope>NUCLEOTIDE SEQUENCE [LARGE SCALE GENOMIC DNA]</scope>
    <source>
        <strain evidence="7 8">DSM 4868</strain>
    </source>
</reference>
<proteinExistence type="predicted"/>
<dbReference type="OrthoDB" id="9807155at2"/>
<dbReference type="InterPro" id="IPR050699">
    <property type="entry name" value="RNA-DNA_Helicase"/>
</dbReference>
<dbReference type="EMBL" id="SLWW01000007">
    <property type="protein sequence ID" value="TCO71238.1"/>
    <property type="molecule type" value="Genomic_DNA"/>
</dbReference>
<keyword evidence="8" id="KW-1185">Reference proteome</keyword>
<organism evidence="7 8">
    <name type="scientific">Rhodovulum euryhalinum</name>
    <dbReference type="NCBI Taxonomy" id="35805"/>
    <lineage>
        <taxon>Bacteria</taxon>
        <taxon>Pseudomonadati</taxon>
        <taxon>Pseudomonadota</taxon>
        <taxon>Alphaproteobacteria</taxon>
        <taxon>Rhodobacterales</taxon>
        <taxon>Paracoccaceae</taxon>
        <taxon>Rhodovulum</taxon>
    </lineage>
</organism>
<dbReference type="Proteomes" id="UP000295142">
    <property type="component" value="Unassembled WGS sequence"/>
</dbReference>
<evidence type="ECO:0000313" key="7">
    <source>
        <dbReference type="EMBL" id="TCO71238.1"/>
    </source>
</evidence>
<dbReference type="InterPro" id="IPR027417">
    <property type="entry name" value="P-loop_NTPase"/>
</dbReference>
<dbReference type="Pfam" id="PF00271">
    <property type="entry name" value="Helicase_C"/>
    <property type="match status" value="1"/>
</dbReference>